<dbReference type="OrthoDB" id="15250at2157"/>
<dbReference type="SUPFAM" id="SSF102712">
    <property type="entry name" value="JAB1/MPN domain"/>
    <property type="match status" value="1"/>
</dbReference>
<accession>A0A0V8RWA7</accession>
<comment type="caution">
    <text evidence="1">The sequence shown here is derived from an EMBL/GenBank/DDBJ whole genome shotgun (WGS) entry which is preliminary data.</text>
</comment>
<name>A0A0V8RWA7_PYROC</name>
<dbReference type="RefSeq" id="WP_058370938.1">
    <property type="nucleotide sequence ID" value="NZ_LNTB01000001.1"/>
</dbReference>
<dbReference type="AlphaFoldDB" id="A0A0V8RWA7"/>
<dbReference type="EMBL" id="LNTB01000001">
    <property type="protein sequence ID" value="KSW12258.1"/>
    <property type="molecule type" value="Genomic_DNA"/>
</dbReference>
<keyword evidence="2" id="KW-1185">Reference proteome</keyword>
<dbReference type="Proteomes" id="UP000053352">
    <property type="component" value="Unassembled WGS sequence"/>
</dbReference>
<evidence type="ECO:0000313" key="2">
    <source>
        <dbReference type="Proteomes" id="UP000053352"/>
    </source>
</evidence>
<sequence length="248" mass="26857">MPARGPLEALESREAREAARRIACLGLSFHVLSYYVEDTGVDAGVEPLCSGEPRIVIHAASCVDDTLEALKRSLPRILGAPIMGYTLECVEGFGGEYPGFSQVTSMIVRLFSNTFYKPLSEASVTGREYFVVIGWNGEIAYGRGGEYEIRLPLIPAVAFAHTHPGLSCYPSAQDLSSAADFLAAGGLAEFLVSRSCTSSLRLLAPLSEEDYWTLRRVSGCVKGSRESEDYLECLAALNGLRTVAFEVL</sequence>
<evidence type="ECO:0000313" key="1">
    <source>
        <dbReference type="EMBL" id="KSW12258.1"/>
    </source>
</evidence>
<proteinExistence type="predicted"/>
<reference evidence="1 2" key="1">
    <citation type="submission" date="2015-11" db="EMBL/GenBank/DDBJ databases">
        <title>Genome sequence of Pyrodictium occultum PL-19, a marine hyperthermophilic archaeon isolated from Volcano, Italy.</title>
        <authorList>
            <person name="Utturkar S."/>
            <person name="Huber H."/>
            <person name="Leptihn S."/>
            <person name="Brown S."/>
            <person name="Stetter K.O."/>
            <person name="Podar M."/>
        </authorList>
    </citation>
    <scope>NUCLEOTIDE SEQUENCE [LARGE SCALE GENOMIC DNA]</scope>
    <source>
        <strain evidence="1 2">PL-19</strain>
    </source>
</reference>
<gene>
    <name evidence="1" type="ORF">CF15_05775</name>
</gene>
<protein>
    <submittedName>
        <fullName evidence="1">Uncharacterized protein</fullName>
    </submittedName>
</protein>
<organism evidence="1 2">
    <name type="scientific">Pyrodictium occultum</name>
    <dbReference type="NCBI Taxonomy" id="2309"/>
    <lineage>
        <taxon>Archaea</taxon>
        <taxon>Thermoproteota</taxon>
        <taxon>Thermoprotei</taxon>
        <taxon>Desulfurococcales</taxon>
        <taxon>Pyrodictiaceae</taxon>
        <taxon>Pyrodictium</taxon>
    </lineage>
</organism>